<evidence type="ECO:0000313" key="1">
    <source>
        <dbReference type="EMBL" id="MCI95792.1"/>
    </source>
</evidence>
<keyword evidence="2" id="KW-1185">Reference proteome</keyword>
<reference evidence="1 2" key="1">
    <citation type="journal article" date="2018" name="Front. Plant Sci.">
        <title>Red Clover (Trifolium pratense) and Zigzag Clover (T. medium) - A Picture of Genomic Similarities and Differences.</title>
        <authorList>
            <person name="Dluhosova J."/>
            <person name="Istvanek J."/>
            <person name="Nedelnik J."/>
            <person name="Repkova J."/>
        </authorList>
    </citation>
    <scope>NUCLEOTIDE SEQUENCE [LARGE SCALE GENOMIC DNA]</scope>
    <source>
        <strain evidence="2">cv. 10/8</strain>
        <tissue evidence="1">Leaf</tissue>
    </source>
</reference>
<dbReference type="AlphaFoldDB" id="A0A392W7S3"/>
<sequence length="35" mass="3511">EYGNNHVCFRVGGRRSGLAMAQAAEGLGGGYVGGV</sequence>
<proteinExistence type="predicted"/>
<dbReference type="EMBL" id="LXQA011396784">
    <property type="protein sequence ID" value="MCI95792.1"/>
    <property type="molecule type" value="Genomic_DNA"/>
</dbReference>
<name>A0A392W7S3_9FABA</name>
<comment type="caution">
    <text evidence="1">The sequence shown here is derived from an EMBL/GenBank/DDBJ whole genome shotgun (WGS) entry which is preliminary data.</text>
</comment>
<protein>
    <submittedName>
        <fullName evidence="1">Uncharacterized protein</fullName>
    </submittedName>
</protein>
<evidence type="ECO:0000313" key="2">
    <source>
        <dbReference type="Proteomes" id="UP000265520"/>
    </source>
</evidence>
<dbReference type="Proteomes" id="UP000265520">
    <property type="component" value="Unassembled WGS sequence"/>
</dbReference>
<accession>A0A392W7S3</accession>
<feature type="non-terminal residue" evidence="1">
    <location>
        <position position="1"/>
    </location>
</feature>
<organism evidence="1 2">
    <name type="scientific">Trifolium medium</name>
    <dbReference type="NCBI Taxonomy" id="97028"/>
    <lineage>
        <taxon>Eukaryota</taxon>
        <taxon>Viridiplantae</taxon>
        <taxon>Streptophyta</taxon>
        <taxon>Embryophyta</taxon>
        <taxon>Tracheophyta</taxon>
        <taxon>Spermatophyta</taxon>
        <taxon>Magnoliopsida</taxon>
        <taxon>eudicotyledons</taxon>
        <taxon>Gunneridae</taxon>
        <taxon>Pentapetalae</taxon>
        <taxon>rosids</taxon>
        <taxon>fabids</taxon>
        <taxon>Fabales</taxon>
        <taxon>Fabaceae</taxon>
        <taxon>Papilionoideae</taxon>
        <taxon>50 kb inversion clade</taxon>
        <taxon>NPAAA clade</taxon>
        <taxon>Hologalegina</taxon>
        <taxon>IRL clade</taxon>
        <taxon>Trifolieae</taxon>
        <taxon>Trifolium</taxon>
    </lineage>
</organism>